<evidence type="ECO:0000256" key="4">
    <source>
        <dbReference type="SAM" id="MobiDB-lite"/>
    </source>
</evidence>
<dbReference type="InterPro" id="IPR029058">
    <property type="entry name" value="AB_hydrolase_fold"/>
</dbReference>
<dbReference type="AlphaFoldDB" id="W5WCW6"/>
<dbReference type="PANTHER" id="PTHR43248:SF29">
    <property type="entry name" value="TRIPEPTIDYL AMINOPEPTIDASE"/>
    <property type="match status" value="1"/>
</dbReference>
<dbReference type="RefSeq" id="WP_025358958.1">
    <property type="nucleotide sequence ID" value="NZ_CP007155.1"/>
</dbReference>
<gene>
    <name evidence="8" type="ORF">KALB_5656</name>
</gene>
<dbReference type="InterPro" id="IPR000073">
    <property type="entry name" value="AB_hydrolase_1"/>
</dbReference>
<feature type="region of interest" description="Disordered" evidence="4">
    <location>
        <begin position="100"/>
        <end position="125"/>
    </location>
</feature>
<dbReference type="PATRIC" id="fig|1449976.3.peg.5679"/>
<evidence type="ECO:0000313" key="9">
    <source>
        <dbReference type="Proteomes" id="UP000019225"/>
    </source>
</evidence>
<dbReference type="eggNOG" id="COG1073">
    <property type="taxonomic scope" value="Bacteria"/>
</dbReference>
<proteinExistence type="inferred from homology"/>
<dbReference type="PANTHER" id="PTHR43248">
    <property type="entry name" value="2-SUCCINYL-6-HYDROXY-2,4-CYCLOHEXADIENE-1-CARBOXYLATE SYNTHASE"/>
    <property type="match status" value="1"/>
</dbReference>
<sequence>MKKPRLAAVIPAVAGGLLAGMTPALATPAAVSLNTTNIPDRYAGQSMIWHACAKDELADLPPETDIEGLECATFRTPRDWERPDGRRDLSIAVSRLQSTGATTASVLTNPGGPGGPGRSLPASLRGQSRLRAHQEIIGIDTRGTGRSTNVTCGGAAGGNGAELDPLDRSPRNLNLIVDSVRYAAAACRQAAGDLGPLITTFQNVRDLDLLRVLLGREKINWIGYSAGTWLGAHYAQQFPQRTGRFVLDSSTEFTGTWQNSFDSQPFAVERRWRQDFLPWMARYDAKYHFGSSGEEVLQAYEKVRSALGSGPVDLDGAQVGPVALDNYIVGALKSKKQFPAVADSLVRARTLTDGRASAQAKVDARAALKATLSKSRSSGPPQVPATAASASDAMAATLVTTLCGEGVWTGDRHSLIRRSQEYIDRGVTLYSSIWMPFQLCAFWRNQPRPLPVMNGEGVPPVLIVQSENDPATPVEGARRAHAAFRNSRMLTVTGEGDHGIYAGDNKAVNKVVDDYLVDGVVPQDQNLPGLPLPTP</sequence>
<keyword evidence="9" id="KW-1185">Reference proteome</keyword>
<keyword evidence="2 5" id="KW-0732">Signal</keyword>
<evidence type="ECO:0000259" key="7">
    <source>
        <dbReference type="Pfam" id="PF08386"/>
    </source>
</evidence>
<evidence type="ECO:0000256" key="5">
    <source>
        <dbReference type="SAM" id="SignalP"/>
    </source>
</evidence>
<dbReference type="OrthoDB" id="4273853at2"/>
<feature type="domain" description="AB hydrolase-1" evidence="6">
    <location>
        <begin position="108"/>
        <end position="280"/>
    </location>
</feature>
<evidence type="ECO:0000256" key="2">
    <source>
        <dbReference type="ARBA" id="ARBA00022729"/>
    </source>
</evidence>
<evidence type="ECO:0000256" key="3">
    <source>
        <dbReference type="ARBA" id="ARBA00022801"/>
    </source>
</evidence>
<dbReference type="InterPro" id="IPR051601">
    <property type="entry name" value="Serine_prot/Carboxylest_S33"/>
</dbReference>
<dbReference type="GO" id="GO:0016787">
    <property type="term" value="F:hydrolase activity"/>
    <property type="evidence" value="ECO:0007669"/>
    <property type="project" value="UniProtKB-KW"/>
</dbReference>
<dbReference type="Pfam" id="PF08386">
    <property type="entry name" value="Abhydrolase_4"/>
    <property type="match status" value="1"/>
</dbReference>
<dbReference type="Proteomes" id="UP000019225">
    <property type="component" value="Chromosome"/>
</dbReference>
<keyword evidence="3" id="KW-0378">Hydrolase</keyword>
<dbReference type="SUPFAM" id="SSF53474">
    <property type="entry name" value="alpha/beta-Hydrolases"/>
    <property type="match status" value="1"/>
</dbReference>
<feature type="chain" id="PRO_5004875338" evidence="5">
    <location>
        <begin position="27"/>
        <end position="535"/>
    </location>
</feature>
<feature type="domain" description="Peptidase S33 tripeptidyl aminopeptidase-like C-terminal" evidence="7">
    <location>
        <begin position="436"/>
        <end position="524"/>
    </location>
</feature>
<evidence type="ECO:0000313" key="8">
    <source>
        <dbReference type="EMBL" id="AHH99018.1"/>
    </source>
</evidence>
<dbReference type="EMBL" id="CP007155">
    <property type="protein sequence ID" value="AHH99018.1"/>
    <property type="molecule type" value="Genomic_DNA"/>
</dbReference>
<name>W5WCW6_9PSEU</name>
<comment type="similarity">
    <text evidence="1">Belongs to the peptidase S33 family.</text>
</comment>
<reference evidence="8 9" key="1">
    <citation type="journal article" date="2014" name="BMC Genomics">
        <title>Complete genome sequence of producer of the glycopeptide antibiotic Aculeximycin Kutzneria albida DSM 43870T, a representative of minor genus of Pseudonocardiaceae.</title>
        <authorList>
            <person name="Rebets Y."/>
            <person name="Tokovenko B."/>
            <person name="Lushchyk I."/>
            <person name="Ruckert C."/>
            <person name="Zaburannyi N."/>
            <person name="Bechthold A."/>
            <person name="Kalinowski J."/>
            <person name="Luzhetskyy A."/>
        </authorList>
    </citation>
    <scope>NUCLEOTIDE SEQUENCE [LARGE SCALE GENOMIC DNA]</scope>
    <source>
        <strain evidence="8">DSM 43870</strain>
    </source>
</reference>
<protein>
    <submittedName>
        <fullName evidence="8">Uncharacterized protein</fullName>
    </submittedName>
</protein>
<dbReference type="Gene3D" id="3.40.50.1820">
    <property type="entry name" value="alpha/beta hydrolase"/>
    <property type="match status" value="1"/>
</dbReference>
<dbReference type="STRING" id="1449976.KALB_5656"/>
<dbReference type="HOGENOM" id="CLU_013364_3_2_11"/>
<dbReference type="InterPro" id="IPR013595">
    <property type="entry name" value="Pept_S33_TAP-like_C"/>
</dbReference>
<evidence type="ECO:0000259" key="6">
    <source>
        <dbReference type="Pfam" id="PF00561"/>
    </source>
</evidence>
<accession>W5WCW6</accession>
<dbReference type="KEGG" id="kal:KALB_5656"/>
<evidence type="ECO:0000256" key="1">
    <source>
        <dbReference type="ARBA" id="ARBA00010088"/>
    </source>
</evidence>
<dbReference type="Pfam" id="PF00561">
    <property type="entry name" value="Abhydrolase_1"/>
    <property type="match status" value="1"/>
</dbReference>
<feature type="signal peptide" evidence="5">
    <location>
        <begin position="1"/>
        <end position="26"/>
    </location>
</feature>
<organism evidence="8 9">
    <name type="scientific">Kutzneria albida DSM 43870</name>
    <dbReference type="NCBI Taxonomy" id="1449976"/>
    <lineage>
        <taxon>Bacteria</taxon>
        <taxon>Bacillati</taxon>
        <taxon>Actinomycetota</taxon>
        <taxon>Actinomycetes</taxon>
        <taxon>Pseudonocardiales</taxon>
        <taxon>Pseudonocardiaceae</taxon>
        <taxon>Kutzneria</taxon>
    </lineage>
</organism>